<dbReference type="EMBL" id="CP011104">
    <property type="protein sequence ID" value="AKH63819.1"/>
    <property type="molecule type" value="Genomic_DNA"/>
</dbReference>
<proteinExistence type="predicted"/>
<dbReference type="InterPro" id="IPR029058">
    <property type="entry name" value="AB_hydrolase_fold"/>
</dbReference>
<evidence type="ECO:0000256" key="1">
    <source>
        <dbReference type="ARBA" id="ARBA00022801"/>
    </source>
</evidence>
<evidence type="ECO:0000256" key="3">
    <source>
        <dbReference type="ARBA" id="ARBA00023098"/>
    </source>
</evidence>
<dbReference type="Gene3D" id="3.40.50.1820">
    <property type="entry name" value="alpha/beta hydrolase"/>
    <property type="match status" value="1"/>
</dbReference>
<organism evidence="4 5">
    <name type="scientific">Photorhabdus thracensis</name>
    <dbReference type="NCBI Taxonomy" id="230089"/>
    <lineage>
        <taxon>Bacteria</taxon>
        <taxon>Pseudomonadati</taxon>
        <taxon>Pseudomonadota</taxon>
        <taxon>Gammaproteobacteria</taxon>
        <taxon>Enterobacterales</taxon>
        <taxon>Morganellaceae</taxon>
        <taxon>Photorhabdus</taxon>
    </lineage>
</organism>
<evidence type="ECO:0000256" key="2">
    <source>
        <dbReference type="ARBA" id="ARBA00022963"/>
    </source>
</evidence>
<dbReference type="KEGG" id="ptt:VY86_11220"/>
<protein>
    <submittedName>
        <fullName evidence="4">Dienelactone hydrolase</fullName>
    </submittedName>
</protein>
<dbReference type="Proteomes" id="UP000034866">
    <property type="component" value="Chromosome"/>
</dbReference>
<dbReference type="PATRIC" id="fig|230089.6.peg.2488"/>
<name>A0A0F7LKW9_9GAMM</name>
<keyword evidence="1 4" id="KW-0378">Hydrolase</keyword>
<dbReference type="PANTHER" id="PTHR10272">
    <property type="entry name" value="PLATELET-ACTIVATING FACTOR ACETYLHYDROLASE"/>
    <property type="match status" value="1"/>
</dbReference>
<dbReference type="PANTHER" id="PTHR10272:SF0">
    <property type="entry name" value="PLATELET-ACTIVATING FACTOR ACETYLHYDROLASE"/>
    <property type="match status" value="1"/>
</dbReference>
<dbReference type="OrthoDB" id="192696at2"/>
<gene>
    <name evidence="4" type="ORF">VY86_11220</name>
</gene>
<dbReference type="PROSITE" id="PS51257">
    <property type="entry name" value="PROKAR_LIPOPROTEIN"/>
    <property type="match status" value="1"/>
</dbReference>
<evidence type="ECO:0000313" key="4">
    <source>
        <dbReference type="EMBL" id="AKH63819.1"/>
    </source>
</evidence>
<reference evidence="4 5" key="1">
    <citation type="journal article" date="2015" name="J. Biotechnol.">
        <title>Complete genome sequence of Photorhabdus temperata subsp. thracensis 39-8(T), an entomopathogenic bacterium for the improved commercial bioinsecticide.</title>
        <authorList>
            <person name="Kwak Y."/>
            <person name="Shin J.H."/>
        </authorList>
    </citation>
    <scope>NUCLEOTIDE SEQUENCE [LARGE SCALE GENOMIC DNA]</scope>
    <source>
        <strain evidence="4 5">DSM 15199</strain>
    </source>
</reference>
<reference evidence="5" key="2">
    <citation type="submission" date="2015-03" db="EMBL/GenBank/DDBJ databases">
        <title>Genome sequence of Azospirillum thiophilum strain DSM 21654T.</title>
        <authorList>
            <person name="Kwak Y."/>
            <person name="Shin J.-H."/>
        </authorList>
    </citation>
    <scope>NUCLEOTIDE SEQUENCE [LARGE SCALE GENOMIC DNA]</scope>
    <source>
        <strain evidence="5">DSM 15199</strain>
    </source>
</reference>
<dbReference type="PIRSF" id="PIRSF031982">
    <property type="entry name" value="UCP031982_abhydr"/>
    <property type="match status" value="1"/>
</dbReference>
<keyword evidence="3" id="KW-0443">Lipid metabolism</keyword>
<keyword evidence="2" id="KW-0442">Lipid degradation</keyword>
<evidence type="ECO:0000313" key="5">
    <source>
        <dbReference type="Proteomes" id="UP000034866"/>
    </source>
</evidence>
<dbReference type="GO" id="GO:0003847">
    <property type="term" value="F:1-alkyl-2-acetylglycerophosphocholine esterase activity"/>
    <property type="evidence" value="ECO:0007669"/>
    <property type="project" value="TreeGrafter"/>
</dbReference>
<keyword evidence="5" id="KW-1185">Reference proteome</keyword>
<dbReference type="RefSeq" id="WP_046975007.1">
    <property type="nucleotide sequence ID" value="NZ_CP011104.1"/>
</dbReference>
<dbReference type="AlphaFoldDB" id="A0A0F7LKW9"/>
<dbReference type="InterPro" id="IPR016986">
    <property type="entry name" value="UCP031982_abhydr"/>
</dbReference>
<sequence>MKLPLILSVLLIFGGCNISVCAEEYLNAGFKRFAVLDPVNHHPMEVSYFYPSSTQGKGISSVGPVDILAISSAKIMSGRYPLVVISHGNLGSLWGHHDLASYLAKRGYIVVTLTHPGDNYKDASGIGATSTIYGRPLQVSAAITAALTEPFLAPYINSNQIGFIGFSAGGGTGLFLAGARADFQRLEEYCSSRLEDDVCESEGKIRNDRPDILPQSDPRISAFVLMAPLSVFFSTESVKNIHVPIFLYAGEKDHQLDNEYNSIALTRDLPLSPEFRMILGAGHFVFLAPCSINRTKSAPKLCQDPPGIDRHAIHQIINADIAKFLDVQLKGL</sequence>
<dbReference type="GO" id="GO:0016042">
    <property type="term" value="P:lipid catabolic process"/>
    <property type="evidence" value="ECO:0007669"/>
    <property type="project" value="UniProtKB-KW"/>
</dbReference>
<accession>A0A0F7LKW9</accession>
<dbReference type="SUPFAM" id="SSF53474">
    <property type="entry name" value="alpha/beta-Hydrolases"/>
    <property type="match status" value="1"/>
</dbReference>